<evidence type="ECO:0000259" key="3">
    <source>
        <dbReference type="PROSITE" id="PS50930"/>
    </source>
</evidence>
<dbReference type="Pfam" id="PF04397">
    <property type="entry name" value="LytTR"/>
    <property type="match status" value="1"/>
</dbReference>
<reference evidence="4" key="1">
    <citation type="submission" date="2020-08" db="EMBL/GenBank/DDBJ databases">
        <title>Pontibacter sp. SD6 16S ribosomal RNA gene Genome sequencing and assembly.</title>
        <authorList>
            <person name="Kang M."/>
        </authorList>
    </citation>
    <scope>NUCLEOTIDE SEQUENCE</scope>
    <source>
        <strain evidence="4">SD6</strain>
    </source>
</reference>
<feature type="domain" description="HTH LytTR-type" evidence="3">
    <location>
        <begin position="468"/>
        <end position="571"/>
    </location>
</feature>
<dbReference type="PROSITE" id="PS50005">
    <property type="entry name" value="TPR"/>
    <property type="match status" value="2"/>
</dbReference>
<gene>
    <name evidence="4" type="ORF">H8S84_18660</name>
</gene>
<sequence length="576" mass="66293">MQRGQAFQHQRQNLISIATWLLILLAFLPAYTFGQSPVVSPKDSLVILGALYEKTHQEKPELAIAYSQKSLRISRSINDKSSEAKALFWSGSSYKNLRQLDSAKVYLSASVVLYKELNDQKGYGEALVFLGEAYFVNGEFVKAMEQFKAATKVLQNEKPLLRRALNGLANVHGNLDKIPEAINYLKQALAIAEELGDLPAKSICYNNLGSMHFELKEYEQALEYFKSTVEIQQILHKSGLTKPGDDKLIDAYWQVGRTYTVLGKYPEAEKNLNLSIARAKEAGDKYKEIGATWYLAEYHSKQKEYLKAIELLKSTEKAIADNRYDWLYREYFERVADQYKLAGREKESLEYKERYVAFTDSLLRLKELEGVAIAKGPAEDSLQLQKAEPSFMNSIISADKKKFWWMLFGTTLFICSTYMLWRYKKKQPDADNTMEPLVEAQAQSITHEFITPEQPATMAPLKYVQAVKHSGEVIVPIETIYWFETKDKKYFLSDGEELLETHHTIAELENMLAGNENFIRINRSVIINAYFMFNYSPWEKDKYIVRMQDKAKTEFSMPRNRMKAMRQQFGLEPAAV</sequence>
<organism evidence="4 5">
    <name type="scientific">Pontibacter cellulosilyticus</name>
    <dbReference type="NCBI Taxonomy" id="1720253"/>
    <lineage>
        <taxon>Bacteria</taxon>
        <taxon>Pseudomonadati</taxon>
        <taxon>Bacteroidota</taxon>
        <taxon>Cytophagia</taxon>
        <taxon>Cytophagales</taxon>
        <taxon>Hymenobacteraceae</taxon>
        <taxon>Pontibacter</taxon>
    </lineage>
</organism>
<dbReference type="PANTHER" id="PTHR10098">
    <property type="entry name" value="RAPSYN-RELATED"/>
    <property type="match status" value="1"/>
</dbReference>
<dbReference type="InterPro" id="IPR011990">
    <property type="entry name" value="TPR-like_helical_dom_sf"/>
</dbReference>
<dbReference type="InterPro" id="IPR019734">
    <property type="entry name" value="TPR_rpt"/>
</dbReference>
<dbReference type="Proteomes" id="UP000603640">
    <property type="component" value="Unassembled WGS sequence"/>
</dbReference>
<protein>
    <submittedName>
        <fullName evidence="4">LytTR family transcriptional regulator</fullName>
    </submittedName>
</protein>
<dbReference type="SMART" id="SM00028">
    <property type="entry name" value="TPR"/>
    <property type="match status" value="5"/>
</dbReference>
<keyword evidence="2" id="KW-0812">Transmembrane</keyword>
<dbReference type="EMBL" id="JACRVF010000007">
    <property type="protein sequence ID" value="MBC5994873.1"/>
    <property type="molecule type" value="Genomic_DNA"/>
</dbReference>
<accession>A0A923N8Q2</accession>
<name>A0A923N8Q2_9BACT</name>
<dbReference type="RefSeq" id="WP_187068906.1">
    <property type="nucleotide sequence ID" value="NZ_JACRVF010000007.1"/>
</dbReference>
<keyword evidence="5" id="KW-1185">Reference proteome</keyword>
<dbReference type="GO" id="GO:0003677">
    <property type="term" value="F:DNA binding"/>
    <property type="evidence" value="ECO:0007669"/>
    <property type="project" value="InterPro"/>
</dbReference>
<evidence type="ECO:0000256" key="2">
    <source>
        <dbReference type="SAM" id="Phobius"/>
    </source>
</evidence>
<feature type="repeat" description="TPR" evidence="1">
    <location>
        <begin position="124"/>
        <end position="157"/>
    </location>
</feature>
<dbReference type="SMART" id="SM00850">
    <property type="entry name" value="LytTR"/>
    <property type="match status" value="1"/>
</dbReference>
<keyword evidence="2" id="KW-1133">Transmembrane helix</keyword>
<dbReference type="AlphaFoldDB" id="A0A923N8Q2"/>
<keyword evidence="2" id="KW-0472">Membrane</keyword>
<comment type="caution">
    <text evidence="4">The sequence shown here is derived from an EMBL/GenBank/DDBJ whole genome shotgun (WGS) entry which is preliminary data.</text>
</comment>
<evidence type="ECO:0000313" key="5">
    <source>
        <dbReference type="Proteomes" id="UP000603640"/>
    </source>
</evidence>
<dbReference type="InterPro" id="IPR007492">
    <property type="entry name" value="LytTR_DNA-bd_dom"/>
</dbReference>
<evidence type="ECO:0000256" key="1">
    <source>
        <dbReference type="PROSITE-ProRule" id="PRU00339"/>
    </source>
</evidence>
<proteinExistence type="predicted"/>
<evidence type="ECO:0000313" key="4">
    <source>
        <dbReference type="EMBL" id="MBC5994873.1"/>
    </source>
</evidence>
<dbReference type="Gene3D" id="1.25.40.10">
    <property type="entry name" value="Tetratricopeptide repeat domain"/>
    <property type="match status" value="1"/>
</dbReference>
<feature type="transmembrane region" description="Helical" evidence="2">
    <location>
        <begin position="403"/>
        <end position="421"/>
    </location>
</feature>
<dbReference type="Gene3D" id="2.40.50.1020">
    <property type="entry name" value="LytTr DNA-binding domain"/>
    <property type="match status" value="1"/>
</dbReference>
<feature type="repeat" description="TPR" evidence="1">
    <location>
        <begin position="202"/>
        <end position="235"/>
    </location>
</feature>
<dbReference type="Pfam" id="PF13424">
    <property type="entry name" value="TPR_12"/>
    <property type="match status" value="1"/>
</dbReference>
<dbReference type="PROSITE" id="PS50930">
    <property type="entry name" value="HTH_LYTTR"/>
    <property type="match status" value="1"/>
</dbReference>
<keyword evidence="1" id="KW-0802">TPR repeat</keyword>
<dbReference type="SUPFAM" id="SSF48452">
    <property type="entry name" value="TPR-like"/>
    <property type="match status" value="3"/>
</dbReference>